<accession>A0A1Y0CGF4</accession>
<organism evidence="2 3">
    <name type="scientific">Mycobacterium dioxanotrophicus</name>
    <dbReference type="NCBI Taxonomy" id="482462"/>
    <lineage>
        <taxon>Bacteria</taxon>
        <taxon>Bacillati</taxon>
        <taxon>Actinomycetota</taxon>
        <taxon>Actinomycetes</taxon>
        <taxon>Mycobacteriales</taxon>
        <taxon>Mycobacteriaceae</taxon>
        <taxon>Mycobacterium</taxon>
    </lineage>
</organism>
<protein>
    <submittedName>
        <fullName evidence="2">Uncharacterized protein</fullName>
    </submittedName>
</protein>
<dbReference type="AlphaFoldDB" id="A0A1Y0CGF4"/>
<dbReference type="Proteomes" id="UP000195331">
    <property type="component" value="Chromosome"/>
</dbReference>
<feature type="region of interest" description="Disordered" evidence="1">
    <location>
        <begin position="1"/>
        <end position="66"/>
    </location>
</feature>
<dbReference type="EMBL" id="CP020809">
    <property type="protein sequence ID" value="ART74134.1"/>
    <property type="molecule type" value="Genomic_DNA"/>
</dbReference>
<gene>
    <name evidence="2" type="ORF">BTO20_35445</name>
</gene>
<sequence length="111" mass="11843">MGGPRDAPHGFSTPGDGAPPPPPERGPGWNDGPAPGGPPPNWDGPAPAGGWNGPPPPGGWNRRWDGPNRDIARARVDFGPFDYNGYNAIPIFNPVFGGWGFWFFGVWIPLF</sequence>
<keyword evidence="3" id="KW-1185">Reference proteome</keyword>
<evidence type="ECO:0000313" key="2">
    <source>
        <dbReference type="EMBL" id="ART74134.1"/>
    </source>
</evidence>
<reference evidence="2 3" key="1">
    <citation type="submission" date="2017-04" db="EMBL/GenBank/DDBJ databases">
        <title>Whole Genome Sequence of 1,4-Dioxane Degrading Bacterium Mycobacterium dioxanotrophicus PH-06.</title>
        <authorList>
            <person name="He Y."/>
        </authorList>
    </citation>
    <scope>NUCLEOTIDE SEQUENCE [LARGE SCALE GENOMIC DNA]</scope>
    <source>
        <strain evidence="2 3">PH-06</strain>
    </source>
</reference>
<dbReference type="KEGG" id="mdx:BTO20_35445"/>
<name>A0A1Y0CGF4_9MYCO</name>
<dbReference type="InterPro" id="IPR049959">
    <property type="entry name" value="MAP_0585-like"/>
</dbReference>
<evidence type="ECO:0000313" key="3">
    <source>
        <dbReference type="Proteomes" id="UP000195331"/>
    </source>
</evidence>
<proteinExistence type="predicted"/>
<evidence type="ECO:0000256" key="1">
    <source>
        <dbReference type="SAM" id="MobiDB-lite"/>
    </source>
</evidence>
<dbReference type="NCBIfam" id="NF043060">
    <property type="entry name" value="MAP_0585_fam"/>
    <property type="match status" value="1"/>
</dbReference>